<dbReference type="InterPro" id="IPR041468">
    <property type="entry name" value="HTH_ParB/Spo0J"/>
</dbReference>
<dbReference type="Pfam" id="PF17762">
    <property type="entry name" value="HTH_ParB"/>
    <property type="match status" value="1"/>
</dbReference>
<dbReference type="RefSeq" id="WP_270896515.1">
    <property type="nucleotide sequence ID" value="NZ_JBHSPF010000036.1"/>
</dbReference>
<dbReference type="Pfam" id="PF02195">
    <property type="entry name" value="ParB_N"/>
    <property type="match status" value="1"/>
</dbReference>
<dbReference type="InterPro" id="IPR057240">
    <property type="entry name" value="ParB_dimer_C"/>
</dbReference>
<dbReference type="Gene3D" id="3.90.1530.30">
    <property type="match status" value="1"/>
</dbReference>
<proteinExistence type="inferred from homology"/>
<dbReference type="SUPFAM" id="SSF110849">
    <property type="entry name" value="ParB/Sulfiredoxin"/>
    <property type="match status" value="1"/>
</dbReference>
<reference evidence="7" key="1">
    <citation type="journal article" date="2019" name="Int. J. Syst. Evol. Microbiol.">
        <title>The Global Catalogue of Microorganisms (GCM) 10K type strain sequencing project: providing services to taxonomists for standard genome sequencing and annotation.</title>
        <authorList>
            <consortium name="The Broad Institute Genomics Platform"/>
            <consortium name="The Broad Institute Genome Sequencing Center for Infectious Disease"/>
            <person name="Wu L."/>
            <person name="Ma J."/>
        </authorList>
    </citation>
    <scope>NUCLEOTIDE SEQUENCE [LARGE SCALE GENOMIC DNA]</scope>
    <source>
        <strain evidence="7">CGMCC 1.15790</strain>
    </source>
</reference>
<name>A0ABW0U5V2_9BACI</name>
<sequence>MGKGLGRGLNAFFPDEITGKEHTVEEIKIKDLRPNPYQPRQYFTEEAIEELKASIEEHGVLQPLLVRKSIKGYEIVAGERRFIAAKAARLKTVPAIVKDFSDEKMMEVALIENLQRENLNPLEEARAYDKLMTYLGITQEELSRRIGKSRPHIANYLRLLQLPEDVQKKIADKTLSMGHGRALSGLKNKSLAKDLVSKIEKEHLNVRQTEKLVQQWNQNVSRETKKKETPSPYIQEKEEDLRAYFGTTVSIKQGKKKGKIEIEFMTEDDLERILALLQHDQN</sequence>
<keyword evidence="3" id="KW-0238">DNA-binding</keyword>
<evidence type="ECO:0000313" key="6">
    <source>
        <dbReference type="EMBL" id="MFC5628830.1"/>
    </source>
</evidence>
<dbReference type="PANTHER" id="PTHR33375">
    <property type="entry name" value="CHROMOSOME-PARTITIONING PROTEIN PARB-RELATED"/>
    <property type="match status" value="1"/>
</dbReference>
<dbReference type="SUPFAM" id="SSF109709">
    <property type="entry name" value="KorB DNA-binding domain-like"/>
    <property type="match status" value="1"/>
</dbReference>
<feature type="coiled-coil region" evidence="4">
    <location>
        <begin position="199"/>
        <end position="226"/>
    </location>
</feature>
<gene>
    <name evidence="6" type="ORF">ACFPTR_08065</name>
</gene>
<evidence type="ECO:0000256" key="4">
    <source>
        <dbReference type="SAM" id="Coils"/>
    </source>
</evidence>
<keyword evidence="4" id="KW-0175">Coiled coil</keyword>
<dbReference type="SMART" id="SM00470">
    <property type="entry name" value="ParB"/>
    <property type="match status" value="1"/>
</dbReference>
<keyword evidence="2" id="KW-0159">Chromosome partition</keyword>
<dbReference type="Proteomes" id="UP001596143">
    <property type="component" value="Unassembled WGS sequence"/>
</dbReference>
<evidence type="ECO:0000313" key="7">
    <source>
        <dbReference type="Proteomes" id="UP001596143"/>
    </source>
</evidence>
<feature type="domain" description="ParB-like N-terminal" evidence="5">
    <location>
        <begin position="25"/>
        <end position="114"/>
    </location>
</feature>
<evidence type="ECO:0000256" key="3">
    <source>
        <dbReference type="ARBA" id="ARBA00023125"/>
    </source>
</evidence>
<accession>A0ABW0U5V2</accession>
<dbReference type="InterPro" id="IPR050336">
    <property type="entry name" value="Chromosome_partition/occlusion"/>
</dbReference>
<protein>
    <submittedName>
        <fullName evidence="6">ParB/RepB/Spo0J family partition protein</fullName>
    </submittedName>
</protein>
<comment type="similarity">
    <text evidence="1">Belongs to the ParB family.</text>
</comment>
<dbReference type="CDD" id="cd16393">
    <property type="entry name" value="SPO0J_N"/>
    <property type="match status" value="1"/>
</dbReference>
<dbReference type="Pfam" id="PF23552">
    <property type="entry name" value="ParB_C"/>
    <property type="match status" value="1"/>
</dbReference>
<evidence type="ECO:0000259" key="5">
    <source>
        <dbReference type="SMART" id="SM00470"/>
    </source>
</evidence>
<evidence type="ECO:0000256" key="2">
    <source>
        <dbReference type="ARBA" id="ARBA00022829"/>
    </source>
</evidence>
<dbReference type="InterPro" id="IPR004437">
    <property type="entry name" value="ParB/RepB/Spo0J"/>
</dbReference>
<dbReference type="EMBL" id="JBHSPF010000036">
    <property type="protein sequence ID" value="MFC5628830.1"/>
    <property type="molecule type" value="Genomic_DNA"/>
</dbReference>
<dbReference type="PANTHER" id="PTHR33375:SF1">
    <property type="entry name" value="CHROMOSOME-PARTITIONING PROTEIN PARB-RELATED"/>
    <property type="match status" value="1"/>
</dbReference>
<dbReference type="Gene3D" id="1.10.10.2830">
    <property type="match status" value="1"/>
</dbReference>
<keyword evidence="7" id="KW-1185">Reference proteome</keyword>
<dbReference type="NCBIfam" id="TIGR00180">
    <property type="entry name" value="parB_part"/>
    <property type="match status" value="1"/>
</dbReference>
<dbReference type="InterPro" id="IPR036086">
    <property type="entry name" value="ParB/Sulfiredoxin_sf"/>
</dbReference>
<dbReference type="InterPro" id="IPR003115">
    <property type="entry name" value="ParB_N"/>
</dbReference>
<organism evidence="6 7">
    <name type="scientific">Aliibacillus thermotolerans</name>
    <dbReference type="NCBI Taxonomy" id="1834418"/>
    <lineage>
        <taxon>Bacteria</taxon>
        <taxon>Bacillati</taxon>
        <taxon>Bacillota</taxon>
        <taxon>Bacilli</taxon>
        <taxon>Bacillales</taxon>
        <taxon>Bacillaceae</taxon>
        <taxon>Aliibacillus</taxon>
    </lineage>
</organism>
<evidence type="ECO:0000256" key="1">
    <source>
        <dbReference type="ARBA" id="ARBA00006295"/>
    </source>
</evidence>
<comment type="caution">
    <text evidence="6">The sequence shown here is derived from an EMBL/GenBank/DDBJ whole genome shotgun (WGS) entry which is preliminary data.</text>
</comment>